<dbReference type="InterPro" id="IPR044974">
    <property type="entry name" value="Disease_R_plants"/>
</dbReference>
<dbReference type="Gene3D" id="3.40.190.10">
    <property type="entry name" value="Periplasmic binding protein-like II"/>
    <property type="match status" value="1"/>
</dbReference>
<dbReference type="GO" id="GO:0043531">
    <property type="term" value="F:ADP binding"/>
    <property type="evidence" value="ECO:0007669"/>
    <property type="project" value="InterPro"/>
</dbReference>
<dbReference type="InterPro" id="IPR035897">
    <property type="entry name" value="Toll_tir_struct_dom_sf"/>
</dbReference>
<protein>
    <submittedName>
        <fullName evidence="2">Transferrin, putative</fullName>
    </submittedName>
</protein>
<evidence type="ECO:0000313" key="2">
    <source>
        <dbReference type="EMBL" id="EEF27935.1"/>
    </source>
</evidence>
<dbReference type="InterPro" id="IPR027417">
    <property type="entry name" value="P-loop_NTPase"/>
</dbReference>
<dbReference type="AlphaFoldDB" id="B9T880"/>
<accession>B9T880</accession>
<evidence type="ECO:0000259" key="1">
    <source>
        <dbReference type="PROSITE" id="PS51408"/>
    </source>
</evidence>
<dbReference type="Gene3D" id="3.40.50.10140">
    <property type="entry name" value="Toll/interleukin-1 receptor homology (TIR) domain"/>
    <property type="match status" value="1"/>
</dbReference>
<dbReference type="SUPFAM" id="SSF52540">
    <property type="entry name" value="P-loop containing nucleoside triphosphate hydrolases"/>
    <property type="match status" value="1"/>
</dbReference>
<dbReference type="InterPro" id="IPR002182">
    <property type="entry name" value="NB-ARC"/>
</dbReference>
<dbReference type="PRINTS" id="PR00364">
    <property type="entry name" value="DISEASERSIST"/>
</dbReference>
<dbReference type="InterPro" id="IPR001156">
    <property type="entry name" value="Transferrin-like_dom"/>
</dbReference>
<name>B9T880_RICCO</name>
<dbReference type="GO" id="GO:0006952">
    <property type="term" value="P:defense response"/>
    <property type="evidence" value="ECO:0007669"/>
    <property type="project" value="InterPro"/>
</dbReference>
<dbReference type="InParanoid" id="B9T880"/>
<dbReference type="SMART" id="SM00255">
    <property type="entry name" value="TIR"/>
    <property type="match status" value="1"/>
</dbReference>
<dbReference type="Pfam" id="PF01582">
    <property type="entry name" value="TIR"/>
    <property type="match status" value="1"/>
</dbReference>
<dbReference type="InterPro" id="IPR000157">
    <property type="entry name" value="TIR_dom"/>
</dbReference>
<dbReference type="GO" id="GO:0007165">
    <property type="term" value="P:signal transduction"/>
    <property type="evidence" value="ECO:0007669"/>
    <property type="project" value="InterPro"/>
</dbReference>
<dbReference type="EMBL" id="EQ974950">
    <property type="protein sequence ID" value="EEF27935.1"/>
    <property type="molecule type" value="Genomic_DNA"/>
</dbReference>
<dbReference type="Pfam" id="PF00405">
    <property type="entry name" value="Transferrin"/>
    <property type="match status" value="1"/>
</dbReference>
<feature type="domain" description="Transferrin-like" evidence="1">
    <location>
        <begin position="1"/>
        <end position="222"/>
    </location>
</feature>
<evidence type="ECO:0000313" key="3">
    <source>
        <dbReference type="Proteomes" id="UP000008311"/>
    </source>
</evidence>
<dbReference type="Proteomes" id="UP000008311">
    <property type="component" value="Unassembled WGS sequence"/>
</dbReference>
<dbReference type="Pfam" id="PF00931">
    <property type="entry name" value="NB-ARC"/>
    <property type="match status" value="1"/>
</dbReference>
<dbReference type="InterPro" id="IPR042197">
    <property type="entry name" value="Apaf_helical"/>
</dbReference>
<dbReference type="eggNOG" id="ENOG502SI7S">
    <property type="taxonomic scope" value="Eukaryota"/>
</dbReference>
<reference evidence="3" key="1">
    <citation type="journal article" date="2010" name="Nat. Biotechnol.">
        <title>Draft genome sequence of the oilseed species Ricinus communis.</title>
        <authorList>
            <person name="Chan A.P."/>
            <person name="Crabtree J."/>
            <person name="Zhao Q."/>
            <person name="Lorenzi H."/>
            <person name="Orvis J."/>
            <person name="Puiu D."/>
            <person name="Melake-Berhan A."/>
            <person name="Jones K.M."/>
            <person name="Redman J."/>
            <person name="Chen G."/>
            <person name="Cahoon E.B."/>
            <person name="Gedil M."/>
            <person name="Stanke M."/>
            <person name="Haas B.J."/>
            <person name="Wortman J.R."/>
            <person name="Fraser-Liggett C.M."/>
            <person name="Ravel J."/>
            <person name="Rabinowicz P.D."/>
        </authorList>
    </citation>
    <scope>NUCLEOTIDE SEQUENCE [LARGE SCALE GENOMIC DNA]</scope>
    <source>
        <strain evidence="3">cv. Hale</strain>
    </source>
</reference>
<dbReference type="PROSITE" id="PS51408">
    <property type="entry name" value="TRANSFERRIN_LIKE_4"/>
    <property type="match status" value="1"/>
</dbReference>
<dbReference type="Gene3D" id="1.10.8.430">
    <property type="entry name" value="Helical domain of apoptotic protease-activating factors"/>
    <property type="match status" value="1"/>
</dbReference>
<gene>
    <name evidence="2" type="ORF">RCOM_0258090</name>
</gene>
<dbReference type="SUPFAM" id="SSF52200">
    <property type="entry name" value="Toll/Interleukin receptor TIR domain"/>
    <property type="match status" value="1"/>
</dbReference>
<dbReference type="PANTHER" id="PTHR11017">
    <property type="entry name" value="LEUCINE-RICH REPEAT-CONTAINING PROTEIN"/>
    <property type="match status" value="1"/>
</dbReference>
<proteinExistence type="predicted"/>
<sequence>MNDQEIATKFFSKVCAPSQFEGEGVCSGCEKENGTCALGSNNLYFGHSGAFRCLVEELGDLAFVRGDTALLYSMEGPYNQSWSKKSVRDFMYLCPKGGCREINGYPGSCSFGAVPANVIMASNSIRNKKKLLILQRLTNDTWRDALHAGKRGSSHLLSPSMQQLAAVKKLTRYLCIFMQSTFNGHHLFLVCNNAHVDGVYTPNYARGHLSFYNVSTTEHRNYASSSWSLDELVKIVECKETIGQKVLPVFYQVDPTDVQELTGSFADAFVKHRKEFKHNLDKVEKWSQALMEIANLKGWDSQVIKPESKLIEEIVADISKKLSVWGMAGIGKTTIAGAIFDRISAEFEGKFFVPDVREELKRARWNKLSKKKILIVLDDVTSSQQLKSLIGELSLYGLGTRIIVTSRDKQVLKNGCTKIYEVKKLNYSEALYLFRIHAFKQNHPTEGLMELSKRSVNYAKGIPLALKVLGSDLCDQGIEEWESELAKLQGSPKMEIQNILKISYDGLDENEKNIFLDIACFFKGELGMHNLLQQMGKRIVYQQCIKQPGKRSRLWNYKDIYHVLTKDKGIEAVEGISADLSRTRDLKLSSTAFESMS</sequence>
<dbReference type="PANTHER" id="PTHR11017:SF574">
    <property type="entry name" value="ADP-RIBOSYL CYCLASE_CYCLIC ADP-RIBOSE HYDROLASE"/>
    <property type="match status" value="1"/>
</dbReference>
<dbReference type="Gene3D" id="3.40.50.300">
    <property type="entry name" value="P-loop containing nucleotide triphosphate hydrolases"/>
    <property type="match status" value="1"/>
</dbReference>
<organism evidence="2 3">
    <name type="scientific">Ricinus communis</name>
    <name type="common">Castor bean</name>
    <dbReference type="NCBI Taxonomy" id="3988"/>
    <lineage>
        <taxon>Eukaryota</taxon>
        <taxon>Viridiplantae</taxon>
        <taxon>Streptophyta</taxon>
        <taxon>Embryophyta</taxon>
        <taxon>Tracheophyta</taxon>
        <taxon>Spermatophyta</taxon>
        <taxon>Magnoliopsida</taxon>
        <taxon>eudicotyledons</taxon>
        <taxon>Gunneridae</taxon>
        <taxon>Pentapetalae</taxon>
        <taxon>rosids</taxon>
        <taxon>fabids</taxon>
        <taxon>Malpighiales</taxon>
        <taxon>Euphorbiaceae</taxon>
        <taxon>Acalyphoideae</taxon>
        <taxon>Acalypheae</taxon>
        <taxon>Ricinus</taxon>
    </lineage>
</organism>
<keyword evidence="3" id="KW-1185">Reference proteome</keyword>
<dbReference type="SUPFAM" id="SSF53850">
    <property type="entry name" value="Periplasmic binding protein-like II"/>
    <property type="match status" value="1"/>
</dbReference>
<dbReference type="FunFam" id="1.10.8.430:FF:000002">
    <property type="entry name" value="Disease resistance protein (TIR-NBS-LRR class)"/>
    <property type="match status" value="1"/>
</dbReference>